<evidence type="ECO:0000313" key="2">
    <source>
        <dbReference type="Proteomes" id="UP000465361"/>
    </source>
</evidence>
<organism evidence="1 2">
    <name type="scientific">Mycobacterium botniense</name>
    <dbReference type="NCBI Taxonomy" id="84962"/>
    <lineage>
        <taxon>Bacteria</taxon>
        <taxon>Bacillati</taxon>
        <taxon>Actinomycetota</taxon>
        <taxon>Actinomycetes</taxon>
        <taxon>Mycobacteriales</taxon>
        <taxon>Mycobacteriaceae</taxon>
        <taxon>Mycobacterium</taxon>
    </lineage>
</organism>
<gene>
    <name evidence="1" type="ORF">MBOT_32170</name>
</gene>
<proteinExistence type="predicted"/>
<sequence length="79" mass="8433">MQSELDVDGGGGVPHEQAHISVAGCLAGHDAERTREIGQIIRVLDKVVGKRIWMKAAVGQPGHKRVMQDCRVGGHDIGP</sequence>
<dbReference type="AlphaFoldDB" id="A0A7I9Y197"/>
<evidence type="ECO:0000313" key="1">
    <source>
        <dbReference type="EMBL" id="GFG75852.1"/>
    </source>
</evidence>
<keyword evidence="2" id="KW-1185">Reference proteome</keyword>
<name>A0A7I9Y197_9MYCO</name>
<protein>
    <submittedName>
        <fullName evidence="1">Uncharacterized protein</fullName>
    </submittedName>
</protein>
<accession>A0A7I9Y197</accession>
<dbReference type="EMBL" id="BLKW01000004">
    <property type="protein sequence ID" value="GFG75852.1"/>
    <property type="molecule type" value="Genomic_DNA"/>
</dbReference>
<comment type="caution">
    <text evidence="1">The sequence shown here is derived from an EMBL/GenBank/DDBJ whole genome shotgun (WGS) entry which is preliminary data.</text>
</comment>
<dbReference type="Proteomes" id="UP000465361">
    <property type="component" value="Unassembled WGS sequence"/>
</dbReference>
<reference evidence="1 2" key="1">
    <citation type="journal article" date="2019" name="Emerg. Microbes Infect.">
        <title>Comprehensive subspecies identification of 175 nontuberculous mycobacteria species based on 7547 genomic profiles.</title>
        <authorList>
            <person name="Matsumoto Y."/>
            <person name="Kinjo T."/>
            <person name="Motooka D."/>
            <person name="Nabeya D."/>
            <person name="Jung N."/>
            <person name="Uechi K."/>
            <person name="Horii T."/>
            <person name="Iida T."/>
            <person name="Fujita J."/>
            <person name="Nakamura S."/>
        </authorList>
    </citation>
    <scope>NUCLEOTIDE SEQUENCE [LARGE SCALE GENOMIC DNA]</scope>
    <source>
        <strain evidence="1 2">JCM 17322</strain>
    </source>
</reference>